<organism evidence="2 3">
    <name type="scientific">Weissella paramesenteroides</name>
    <name type="common">Leuconostoc paramesenteroides</name>
    <dbReference type="NCBI Taxonomy" id="1249"/>
    <lineage>
        <taxon>Bacteria</taxon>
        <taxon>Bacillati</taxon>
        <taxon>Bacillota</taxon>
        <taxon>Bacilli</taxon>
        <taxon>Lactobacillales</taxon>
        <taxon>Lactobacillaceae</taxon>
        <taxon>Weissella</taxon>
    </lineage>
</organism>
<keyword evidence="1" id="KW-0175">Coiled coil</keyword>
<sequence length="509" mass="59412">MKLNKQHITEKKEQVVTDIKNFESFVKKIYTSDSLLSRQQLHKLNQTSQIMLRPLQSQLDDKLPTQSFNLSLIRYKNDLRVRQLQVVLPTGEVTNIQKFLKQLNLLLLGKILESDFYQNIKLTVVSNVQIETADKIKRANQSLKQRIRQLTDAKIQLMEQYNCTQVKLAQQAKQLIIREKQNEKLQTKIKQLEQTILDCRFEFEKQKTEMSTLREQIRIKQTKQNRQKVVKQISNIKHVCPKLDDKSFKEEIASLKQKFSEVQAELRLYKKRSHPDAPISRSERIRQLTSELNFACVEDYHPLLRLVHKYNDLVAEDLTLWQQIQGHFEKIDECWRFIDQNGQVYALSDISLNGITQDSLTTDYYYSARQRSDTGYVMMIRQLNKRVIDQQPTQEETETTSPILSLKKQVLIISWWGETVKNATKKLNHLGIDVVWLDPSDVSNDKIMHEMQKAQYDFVLIVMRGAHHETVTAAHRLRRSGRQIKVANNPGASAMFDYVSGALGLADEC</sequence>
<comment type="caution">
    <text evidence="2">The sequence shown here is derived from an EMBL/GenBank/DDBJ whole genome shotgun (WGS) entry which is preliminary data.</text>
</comment>
<feature type="coiled-coil region" evidence="1">
    <location>
        <begin position="133"/>
        <end position="202"/>
    </location>
</feature>
<protein>
    <recommendedName>
        <fullName evidence="4">DUF2325 domain-containing protein</fullName>
    </recommendedName>
</protein>
<evidence type="ECO:0000313" key="3">
    <source>
        <dbReference type="Proteomes" id="UP001215461"/>
    </source>
</evidence>
<evidence type="ECO:0008006" key="4">
    <source>
        <dbReference type="Google" id="ProtNLM"/>
    </source>
</evidence>
<dbReference type="AlphaFoldDB" id="A0ABD4XKB8"/>
<dbReference type="RefSeq" id="WP_277362302.1">
    <property type="nucleotide sequence ID" value="NZ_JAANXN010000006.1"/>
</dbReference>
<proteinExistence type="predicted"/>
<reference evidence="2 3" key="1">
    <citation type="submission" date="2020-03" db="EMBL/GenBank/DDBJ databases">
        <title>Comparative genomics of Weissella paramesenteroides.</title>
        <authorList>
            <person name="Kant R."/>
            <person name="Takala T."/>
            <person name="Saris P."/>
        </authorList>
    </citation>
    <scope>NUCLEOTIDE SEQUENCE [LARGE SCALE GENOMIC DNA]</scope>
    <source>
        <strain evidence="2 3">SJ27-4</strain>
    </source>
</reference>
<dbReference type="EMBL" id="JAANXN010000006">
    <property type="protein sequence ID" value="MDF8371161.1"/>
    <property type="molecule type" value="Genomic_DNA"/>
</dbReference>
<gene>
    <name evidence="2" type="ORF">G9403_05745</name>
</gene>
<evidence type="ECO:0000313" key="2">
    <source>
        <dbReference type="EMBL" id="MDF8371161.1"/>
    </source>
</evidence>
<dbReference type="Proteomes" id="UP001215461">
    <property type="component" value="Unassembled WGS sequence"/>
</dbReference>
<accession>A0ABD4XKB8</accession>
<name>A0ABD4XKB8_WEIPA</name>
<evidence type="ECO:0000256" key="1">
    <source>
        <dbReference type="SAM" id="Coils"/>
    </source>
</evidence>